<reference evidence="2" key="1">
    <citation type="journal article" date="2022" name="Mol. Ecol. Resour.">
        <title>The genomes of chicory, endive, great burdock and yacon provide insights into Asteraceae palaeo-polyploidization history and plant inulin production.</title>
        <authorList>
            <person name="Fan W."/>
            <person name="Wang S."/>
            <person name="Wang H."/>
            <person name="Wang A."/>
            <person name="Jiang F."/>
            <person name="Liu H."/>
            <person name="Zhao H."/>
            <person name="Xu D."/>
            <person name="Zhang Y."/>
        </authorList>
    </citation>
    <scope>NUCLEOTIDE SEQUENCE [LARGE SCALE GENOMIC DNA]</scope>
    <source>
        <strain evidence="2">cv. Punajuju</strain>
    </source>
</reference>
<evidence type="ECO:0000313" key="1">
    <source>
        <dbReference type="EMBL" id="KAI3764090.1"/>
    </source>
</evidence>
<name>A0ACB9EZL9_CICIN</name>
<gene>
    <name evidence="1" type="ORF">L2E82_14091</name>
</gene>
<evidence type="ECO:0000313" key="2">
    <source>
        <dbReference type="Proteomes" id="UP001055811"/>
    </source>
</evidence>
<reference evidence="1 2" key="2">
    <citation type="journal article" date="2022" name="Mol. Ecol. Resour.">
        <title>The genomes of chicory, endive, great burdock and yacon provide insights into Asteraceae paleo-polyploidization history and plant inulin production.</title>
        <authorList>
            <person name="Fan W."/>
            <person name="Wang S."/>
            <person name="Wang H."/>
            <person name="Wang A."/>
            <person name="Jiang F."/>
            <person name="Liu H."/>
            <person name="Zhao H."/>
            <person name="Xu D."/>
            <person name="Zhang Y."/>
        </authorList>
    </citation>
    <scope>NUCLEOTIDE SEQUENCE [LARGE SCALE GENOMIC DNA]</scope>
    <source>
        <strain evidence="2">cv. Punajuju</strain>
        <tissue evidence="1">Leaves</tissue>
    </source>
</reference>
<accession>A0ACB9EZL9</accession>
<comment type="caution">
    <text evidence="1">The sequence shown here is derived from an EMBL/GenBank/DDBJ whole genome shotgun (WGS) entry which is preliminary data.</text>
</comment>
<sequence length="103" mass="11409">MFENAGEVSPAILFLARQDIDEWLLGLENGSEGATDEACISVDEPPGQSASQLFSLPHFPTIWFPEIFLFSESECFLKSDLHRCSSLEMPLNLSVVSDEKEGN</sequence>
<proteinExistence type="predicted"/>
<organism evidence="1 2">
    <name type="scientific">Cichorium intybus</name>
    <name type="common">Chicory</name>
    <dbReference type="NCBI Taxonomy" id="13427"/>
    <lineage>
        <taxon>Eukaryota</taxon>
        <taxon>Viridiplantae</taxon>
        <taxon>Streptophyta</taxon>
        <taxon>Embryophyta</taxon>
        <taxon>Tracheophyta</taxon>
        <taxon>Spermatophyta</taxon>
        <taxon>Magnoliopsida</taxon>
        <taxon>eudicotyledons</taxon>
        <taxon>Gunneridae</taxon>
        <taxon>Pentapetalae</taxon>
        <taxon>asterids</taxon>
        <taxon>campanulids</taxon>
        <taxon>Asterales</taxon>
        <taxon>Asteraceae</taxon>
        <taxon>Cichorioideae</taxon>
        <taxon>Cichorieae</taxon>
        <taxon>Cichoriinae</taxon>
        <taxon>Cichorium</taxon>
    </lineage>
</organism>
<dbReference type="EMBL" id="CM042011">
    <property type="protein sequence ID" value="KAI3764090.1"/>
    <property type="molecule type" value="Genomic_DNA"/>
</dbReference>
<dbReference type="Proteomes" id="UP001055811">
    <property type="component" value="Linkage Group LG03"/>
</dbReference>
<keyword evidence="2" id="KW-1185">Reference proteome</keyword>
<protein>
    <submittedName>
        <fullName evidence="1">Uncharacterized protein</fullName>
    </submittedName>
</protein>